<reference evidence="1" key="1">
    <citation type="journal article" date="2014" name="Front. Microbiol.">
        <title>High frequency of phylogenetically diverse reductive dehalogenase-homologous genes in deep subseafloor sedimentary metagenomes.</title>
        <authorList>
            <person name="Kawai M."/>
            <person name="Futagami T."/>
            <person name="Toyoda A."/>
            <person name="Takaki Y."/>
            <person name="Nishi S."/>
            <person name="Hori S."/>
            <person name="Arai W."/>
            <person name="Tsubouchi T."/>
            <person name="Morono Y."/>
            <person name="Uchiyama I."/>
            <person name="Ito T."/>
            <person name="Fujiyama A."/>
            <person name="Inagaki F."/>
            <person name="Takami H."/>
        </authorList>
    </citation>
    <scope>NUCLEOTIDE SEQUENCE</scope>
    <source>
        <strain evidence="1">Expedition CK06-06</strain>
    </source>
</reference>
<dbReference type="EMBL" id="BARS01041214">
    <property type="protein sequence ID" value="GAG41851.1"/>
    <property type="molecule type" value="Genomic_DNA"/>
</dbReference>
<evidence type="ECO:0000313" key="1">
    <source>
        <dbReference type="EMBL" id="GAG41851.1"/>
    </source>
</evidence>
<proteinExistence type="predicted"/>
<organism evidence="1">
    <name type="scientific">marine sediment metagenome</name>
    <dbReference type="NCBI Taxonomy" id="412755"/>
    <lineage>
        <taxon>unclassified sequences</taxon>
        <taxon>metagenomes</taxon>
        <taxon>ecological metagenomes</taxon>
    </lineage>
</organism>
<protein>
    <submittedName>
        <fullName evidence="1">Uncharacterized protein</fullName>
    </submittedName>
</protein>
<comment type="caution">
    <text evidence="1">The sequence shown here is derived from an EMBL/GenBank/DDBJ whole genome shotgun (WGS) entry which is preliminary data.</text>
</comment>
<sequence>MPREPENVGEVVLGSAGQALEQLAQLYPQHQAQKRQGLLNAFSMQLKLEAAESDREVGRSRMAQLAALTRLADLRGEEVMLKMANFLPPIKKLETEARIKREGLEHSMQIGREAVSAPGEPGEGVVIPSGVKVWERPGPEVTPEE</sequence>
<gene>
    <name evidence="1" type="ORF">S01H1_62708</name>
</gene>
<accession>X0YZG4</accession>
<feature type="non-terminal residue" evidence="1">
    <location>
        <position position="145"/>
    </location>
</feature>
<dbReference type="AlphaFoldDB" id="X0YZG4"/>
<name>X0YZG4_9ZZZZ</name>